<proteinExistence type="inferred from homology"/>
<evidence type="ECO:0000256" key="1">
    <source>
        <dbReference type="ARBA" id="ARBA00022803"/>
    </source>
</evidence>
<feature type="region of interest" description="Disordered" evidence="4">
    <location>
        <begin position="191"/>
        <end position="221"/>
    </location>
</feature>
<dbReference type="RefSeq" id="XP_066076029.1">
    <property type="nucleotide sequence ID" value="XM_066219932.1"/>
</dbReference>
<dbReference type="AlphaFoldDB" id="A0AAX4JUZ9"/>
<dbReference type="GO" id="GO:0005737">
    <property type="term" value="C:cytoplasm"/>
    <property type="evidence" value="ECO:0007669"/>
    <property type="project" value="TreeGrafter"/>
</dbReference>
<dbReference type="SMART" id="SM00028">
    <property type="entry name" value="TPR"/>
    <property type="match status" value="7"/>
</dbReference>
<dbReference type="Pfam" id="PF12895">
    <property type="entry name" value="ANAPC3"/>
    <property type="match status" value="1"/>
</dbReference>
<dbReference type="GO" id="GO:0007091">
    <property type="term" value="P:metaphase/anaphase transition of mitotic cell cycle"/>
    <property type="evidence" value="ECO:0007669"/>
    <property type="project" value="TreeGrafter"/>
</dbReference>
<feature type="compositionally biased region" description="Low complexity" evidence="4">
    <location>
        <begin position="195"/>
        <end position="208"/>
    </location>
</feature>
<sequence length="793" mass="87896">MTTLSSSSQAYLHKRLQQLSLTSPTATSSFYARLLYCLFPPTQQDHESLHTLALCFLQAEEPYSALHLVRDSAGVDYPDDNHGPIRKQIPCYGCALIVARCCEKLGRFSEGQAVLNRAIQRCSPTNLSIPSPASTSASAHLLLASMSHKGKAPEIATENYQQALQEDPWLWEAFTGLCDIGSSPPIEAIFPDPPITSRTLSSRTSRPPTMSPNPMPRSSASEVQGFLPARRTTTSNSGTNGTGGGGFFTPDVGAGIGGSRLGMMGNPSSWDTPSVMGDTTFQLPDQPLLPAPSKRPLPNLLSNFMPSTSNLLPASIRSNTSTPINQLDPPKLPAMKRARGKDAIKKPTETPGLNGMNLPLARELRPNGNGNHGATRDLKAVDLNDISEIDGPVRRSSRLKTNGTSIQTKQPPVTSSRVNTRSRSTRSRSVTSSTSGQTNEISSPPPSSSNENQLQSNADDFLRDIVRRCARAYKNLSLYQCQEAISELDGLPDIIKNSAWSLDIVARCFYEMADHVQARRVFVKLLELEPYRTQSMDHYSTLLWHLSDPPSLSSLSQNLISINKECTQTWISIGNCFSLQKDHEEAMKCFKRATQIDPSNAYPWTLCGYEAIEMEEFDRALNYFRNAIRGEPRFYNAWYGMGLVYMKTGKIKYAEHHFRRAAEMNPTNAVLLCCVGMVLEQSEDIVQAIHFYERAVHYAPTSPMVQFKRIRALVALQRFDEAITLLEPLSNQAPDEANVFFLLGKCYLRKDQRSKATIAFTTARELQPKLENAIKATLEANGEEDEEEEEEED</sequence>
<feature type="region of interest" description="Disordered" evidence="4">
    <location>
        <begin position="317"/>
        <end position="379"/>
    </location>
</feature>
<keyword evidence="6" id="KW-1185">Reference proteome</keyword>
<feature type="repeat" description="TPR" evidence="3">
    <location>
        <begin position="601"/>
        <end position="634"/>
    </location>
</feature>
<accession>A0AAX4JUZ9</accession>
<dbReference type="Pfam" id="PF14559">
    <property type="entry name" value="TPR_19"/>
    <property type="match status" value="1"/>
</dbReference>
<reference evidence="5 6" key="1">
    <citation type="submission" date="2024-01" db="EMBL/GenBank/DDBJ databases">
        <title>Comparative genomics of Cryptococcus and Kwoniella reveals pathogenesis evolution and contrasting modes of karyotype evolution via chromosome fusion or intercentromeric recombination.</title>
        <authorList>
            <person name="Coelho M.A."/>
            <person name="David-Palma M."/>
            <person name="Shea T."/>
            <person name="Bowers K."/>
            <person name="McGinley-Smith S."/>
            <person name="Mohammad A.W."/>
            <person name="Gnirke A."/>
            <person name="Yurkov A.M."/>
            <person name="Nowrousian M."/>
            <person name="Sun S."/>
            <person name="Cuomo C.A."/>
            <person name="Heitman J."/>
        </authorList>
    </citation>
    <scope>NUCLEOTIDE SEQUENCE [LARGE SCALE GENOMIC DNA]</scope>
    <source>
        <strain evidence="5 6">CBS 6074</strain>
    </source>
</reference>
<dbReference type="Proteomes" id="UP001355207">
    <property type="component" value="Chromosome 5"/>
</dbReference>
<evidence type="ECO:0000313" key="5">
    <source>
        <dbReference type="EMBL" id="WWC89266.1"/>
    </source>
</evidence>
<evidence type="ECO:0008006" key="7">
    <source>
        <dbReference type="Google" id="ProtNLM"/>
    </source>
</evidence>
<dbReference type="GO" id="GO:0031145">
    <property type="term" value="P:anaphase-promoting complex-dependent catabolic process"/>
    <property type="evidence" value="ECO:0007669"/>
    <property type="project" value="TreeGrafter"/>
</dbReference>
<name>A0AAX4JUZ9_9TREE</name>
<dbReference type="GO" id="GO:0051301">
    <property type="term" value="P:cell division"/>
    <property type="evidence" value="ECO:0007669"/>
    <property type="project" value="TreeGrafter"/>
</dbReference>
<comment type="similarity">
    <text evidence="2">Belongs to the APC3/CDC27 family.</text>
</comment>
<dbReference type="GO" id="GO:0016567">
    <property type="term" value="P:protein ubiquitination"/>
    <property type="evidence" value="ECO:0007669"/>
    <property type="project" value="TreeGrafter"/>
</dbReference>
<dbReference type="InterPro" id="IPR019734">
    <property type="entry name" value="TPR_rpt"/>
</dbReference>
<dbReference type="PANTHER" id="PTHR12558">
    <property type="entry name" value="CELL DIVISION CYCLE 16,23,27"/>
    <property type="match status" value="1"/>
</dbReference>
<evidence type="ECO:0000313" key="6">
    <source>
        <dbReference type="Proteomes" id="UP001355207"/>
    </source>
</evidence>
<feature type="repeat" description="TPR" evidence="3">
    <location>
        <begin position="737"/>
        <end position="770"/>
    </location>
</feature>
<dbReference type="GeneID" id="91094857"/>
<protein>
    <recommendedName>
        <fullName evidence="7">Anaphase-promoting complex subunit 3</fullName>
    </recommendedName>
</protein>
<dbReference type="PROSITE" id="PS50293">
    <property type="entry name" value="TPR_REGION"/>
    <property type="match status" value="2"/>
</dbReference>
<dbReference type="PANTHER" id="PTHR12558:SF13">
    <property type="entry name" value="CELL DIVISION CYCLE PROTEIN 27 HOMOLOG"/>
    <property type="match status" value="1"/>
</dbReference>
<dbReference type="InterPro" id="IPR011990">
    <property type="entry name" value="TPR-like_helical_dom_sf"/>
</dbReference>
<dbReference type="Gene3D" id="1.25.40.10">
    <property type="entry name" value="Tetratricopeptide repeat domain"/>
    <property type="match status" value="4"/>
</dbReference>
<feature type="compositionally biased region" description="Low complexity" evidence="4">
    <location>
        <begin position="413"/>
        <end position="435"/>
    </location>
</feature>
<dbReference type="PROSITE" id="PS50005">
    <property type="entry name" value="TPR"/>
    <property type="match status" value="5"/>
</dbReference>
<dbReference type="Pfam" id="PF00515">
    <property type="entry name" value="TPR_1"/>
    <property type="match status" value="2"/>
</dbReference>
<organism evidence="5 6">
    <name type="scientific">Kwoniella dendrophila CBS 6074</name>
    <dbReference type="NCBI Taxonomy" id="1295534"/>
    <lineage>
        <taxon>Eukaryota</taxon>
        <taxon>Fungi</taxon>
        <taxon>Dikarya</taxon>
        <taxon>Basidiomycota</taxon>
        <taxon>Agaricomycotina</taxon>
        <taxon>Tremellomycetes</taxon>
        <taxon>Tremellales</taxon>
        <taxon>Cryptococcaceae</taxon>
        <taxon>Kwoniella</taxon>
    </lineage>
</organism>
<dbReference type="GO" id="GO:0005680">
    <property type="term" value="C:anaphase-promoting complex"/>
    <property type="evidence" value="ECO:0007669"/>
    <property type="project" value="UniProtKB-ARBA"/>
</dbReference>
<evidence type="ECO:0000256" key="3">
    <source>
        <dbReference type="PROSITE-ProRule" id="PRU00339"/>
    </source>
</evidence>
<feature type="repeat" description="TPR" evidence="3">
    <location>
        <begin position="635"/>
        <end position="668"/>
    </location>
</feature>
<gene>
    <name evidence="5" type="ORF">L201_004187</name>
</gene>
<dbReference type="SUPFAM" id="SSF48452">
    <property type="entry name" value="TPR-like"/>
    <property type="match status" value="3"/>
</dbReference>
<evidence type="ECO:0000256" key="4">
    <source>
        <dbReference type="SAM" id="MobiDB-lite"/>
    </source>
</evidence>
<dbReference type="EMBL" id="CP144102">
    <property type="protein sequence ID" value="WWC89266.1"/>
    <property type="molecule type" value="Genomic_DNA"/>
</dbReference>
<feature type="repeat" description="TPR" evidence="3">
    <location>
        <begin position="567"/>
        <end position="600"/>
    </location>
</feature>
<feature type="compositionally biased region" description="Polar residues" evidence="4">
    <location>
        <begin position="399"/>
        <end position="412"/>
    </location>
</feature>
<feature type="region of interest" description="Disordered" evidence="4">
    <location>
        <begin position="392"/>
        <end position="454"/>
    </location>
</feature>
<evidence type="ECO:0000256" key="2">
    <source>
        <dbReference type="ARBA" id="ARBA00038210"/>
    </source>
</evidence>
<keyword evidence="1 3" id="KW-0802">TPR repeat</keyword>
<feature type="repeat" description="TPR" evidence="3">
    <location>
        <begin position="669"/>
        <end position="702"/>
    </location>
</feature>